<dbReference type="Proteomes" id="UP000587760">
    <property type="component" value="Unassembled WGS sequence"/>
</dbReference>
<sequence length="687" mass="79060">MVDASPLTKDLFSSNEDTTEAFRDNRTGRQVPKRDFINRINYTNFEKIPLSLIFRHNTFGRTIRIPAYSEPCVSDELSLKWVKGHGEGENLESFHLENIMIPGFDNTLEFSPSNCLIHSDGISVSLPESAYEMQRREKVRELCRSIEVTVIQNGTMFTGLLRNFHSSSFLIFLNRKDNGSLKLLNREEQISLLIRNNNEMIFSGICTVGSSRDIPGGSELVLKPASTSFKRFRAKEYRGERYDMNSSIQVRFRHPLSGQDKSFKVKDLSGSGISVKERADRSVLFAGLLIPDLKITLPGNNSMLCKAQVIYSGKNCENDPEHLLSGLAILDMNPPEYTRLLDYIHYEIDNRSNISHSVDTHALWRFFFESGFIYPEKYKFLLEDIDRIKDLYDKLYNEQPAIARHFIYQKENQIQGHMSMLRSYEKSWLLHHHAASSISGQNTGLDVLNQVGSFTNNCTHIESMHLDFLFCYFRRENKFPNRMFGGMAEKINDRSKCSLDDWAYFHFEQEEPAELFSSSEWQLAPSTEGELRDLQSFYDRKEGGLMMKNFNLDDGMLDSGTLLRDYSESGFSRDVTFFSLRKSGTACAVIMVDKTDAGLNMSDLTNSLKLFIINPLELDRTVIGRALRFLGQRYPGQGRIPTLAYPLDYARDLKLPIDKIYTLWVLNLEAGDSYFHHLKKLIRKIHH</sequence>
<name>A0A841RG39_9SPIO</name>
<dbReference type="EMBL" id="JACHGJ010000007">
    <property type="protein sequence ID" value="MBB6481749.1"/>
    <property type="molecule type" value="Genomic_DNA"/>
</dbReference>
<accession>A0A841RG39</accession>
<reference evidence="1 2" key="1">
    <citation type="submission" date="2020-08" db="EMBL/GenBank/DDBJ databases">
        <title>Genomic Encyclopedia of Type Strains, Phase IV (KMG-IV): sequencing the most valuable type-strain genomes for metagenomic binning, comparative biology and taxonomic classification.</title>
        <authorList>
            <person name="Goeker M."/>
        </authorList>
    </citation>
    <scope>NUCLEOTIDE SEQUENCE [LARGE SCALE GENOMIC DNA]</scope>
    <source>
        <strain evidence="1 2">DSM 2461</strain>
    </source>
</reference>
<dbReference type="AlphaFoldDB" id="A0A841RG39"/>
<organism evidence="1 2">
    <name type="scientific">Spirochaeta isovalerica</name>
    <dbReference type="NCBI Taxonomy" id="150"/>
    <lineage>
        <taxon>Bacteria</taxon>
        <taxon>Pseudomonadati</taxon>
        <taxon>Spirochaetota</taxon>
        <taxon>Spirochaetia</taxon>
        <taxon>Spirochaetales</taxon>
        <taxon>Spirochaetaceae</taxon>
        <taxon>Spirochaeta</taxon>
    </lineage>
</organism>
<proteinExistence type="predicted"/>
<evidence type="ECO:0000313" key="2">
    <source>
        <dbReference type="Proteomes" id="UP000587760"/>
    </source>
</evidence>
<dbReference type="RefSeq" id="WP_184747981.1">
    <property type="nucleotide sequence ID" value="NZ_JACHGJ010000007.1"/>
</dbReference>
<comment type="caution">
    <text evidence="1">The sequence shown here is derived from an EMBL/GenBank/DDBJ whole genome shotgun (WGS) entry which is preliminary data.</text>
</comment>
<protein>
    <recommendedName>
        <fullName evidence="3">PilZ domain-containing protein</fullName>
    </recommendedName>
</protein>
<evidence type="ECO:0000313" key="1">
    <source>
        <dbReference type="EMBL" id="MBB6481749.1"/>
    </source>
</evidence>
<keyword evidence="2" id="KW-1185">Reference proteome</keyword>
<evidence type="ECO:0008006" key="3">
    <source>
        <dbReference type="Google" id="ProtNLM"/>
    </source>
</evidence>
<gene>
    <name evidence="1" type="ORF">HNR50_003429</name>
</gene>